<dbReference type="AlphaFoldDB" id="A0AAV7WWF2"/>
<feature type="compositionally biased region" description="Basic and acidic residues" evidence="1">
    <location>
        <begin position="51"/>
        <end position="93"/>
    </location>
</feature>
<evidence type="ECO:0000256" key="1">
    <source>
        <dbReference type="SAM" id="MobiDB-lite"/>
    </source>
</evidence>
<gene>
    <name evidence="2" type="ORF">NDU88_005017</name>
</gene>
<comment type="caution">
    <text evidence="2">The sequence shown here is derived from an EMBL/GenBank/DDBJ whole genome shotgun (WGS) entry which is preliminary data.</text>
</comment>
<name>A0AAV7WWF2_PLEWA</name>
<evidence type="ECO:0000313" key="3">
    <source>
        <dbReference type="Proteomes" id="UP001066276"/>
    </source>
</evidence>
<evidence type="ECO:0000313" key="2">
    <source>
        <dbReference type="EMBL" id="KAJ1217423.1"/>
    </source>
</evidence>
<protein>
    <submittedName>
        <fullName evidence="2">Uncharacterized protein</fullName>
    </submittedName>
</protein>
<sequence>MDGPTTRVGLIDECPGGTSESEAGYGRCVNLEEVADYGRRANPEEQAEYGSKGEERRFGRTPARREEECERPTYEEESAEEKTKTIYERRGGD</sequence>
<reference evidence="2" key="1">
    <citation type="journal article" date="2022" name="bioRxiv">
        <title>Sequencing and chromosome-scale assembly of the giantPleurodeles waltlgenome.</title>
        <authorList>
            <person name="Brown T."/>
            <person name="Elewa A."/>
            <person name="Iarovenko S."/>
            <person name="Subramanian E."/>
            <person name="Araus A.J."/>
            <person name="Petzold A."/>
            <person name="Susuki M."/>
            <person name="Suzuki K.-i.T."/>
            <person name="Hayashi T."/>
            <person name="Toyoda A."/>
            <person name="Oliveira C."/>
            <person name="Osipova E."/>
            <person name="Leigh N.D."/>
            <person name="Simon A."/>
            <person name="Yun M.H."/>
        </authorList>
    </citation>
    <scope>NUCLEOTIDE SEQUENCE</scope>
    <source>
        <strain evidence="2">20211129_DDA</strain>
        <tissue evidence="2">Liver</tissue>
    </source>
</reference>
<organism evidence="2 3">
    <name type="scientific">Pleurodeles waltl</name>
    <name type="common">Iberian ribbed newt</name>
    <dbReference type="NCBI Taxonomy" id="8319"/>
    <lineage>
        <taxon>Eukaryota</taxon>
        <taxon>Metazoa</taxon>
        <taxon>Chordata</taxon>
        <taxon>Craniata</taxon>
        <taxon>Vertebrata</taxon>
        <taxon>Euteleostomi</taxon>
        <taxon>Amphibia</taxon>
        <taxon>Batrachia</taxon>
        <taxon>Caudata</taxon>
        <taxon>Salamandroidea</taxon>
        <taxon>Salamandridae</taxon>
        <taxon>Pleurodelinae</taxon>
        <taxon>Pleurodeles</taxon>
    </lineage>
</organism>
<proteinExistence type="predicted"/>
<accession>A0AAV7WWF2</accession>
<keyword evidence="3" id="KW-1185">Reference proteome</keyword>
<dbReference type="Proteomes" id="UP001066276">
    <property type="component" value="Chromosome 1_1"/>
</dbReference>
<dbReference type="EMBL" id="JANPWB010000001">
    <property type="protein sequence ID" value="KAJ1217423.1"/>
    <property type="molecule type" value="Genomic_DNA"/>
</dbReference>
<feature type="region of interest" description="Disordered" evidence="1">
    <location>
        <begin position="1"/>
        <end position="22"/>
    </location>
</feature>
<feature type="region of interest" description="Disordered" evidence="1">
    <location>
        <begin position="37"/>
        <end position="93"/>
    </location>
</feature>